<reference evidence="2" key="2">
    <citation type="submission" date="2025-09" db="UniProtKB">
        <authorList>
            <consortium name="Ensembl"/>
        </authorList>
    </citation>
    <scope>IDENTIFICATION</scope>
</reference>
<dbReference type="GeneTree" id="ENSGT00990000205100"/>
<organism evidence="2 3">
    <name type="scientific">Terrapene triunguis</name>
    <name type="common">Three-toed box turtle</name>
    <dbReference type="NCBI Taxonomy" id="2587831"/>
    <lineage>
        <taxon>Eukaryota</taxon>
        <taxon>Metazoa</taxon>
        <taxon>Chordata</taxon>
        <taxon>Craniata</taxon>
        <taxon>Vertebrata</taxon>
        <taxon>Euteleostomi</taxon>
        <taxon>Archelosauria</taxon>
        <taxon>Testudinata</taxon>
        <taxon>Testudines</taxon>
        <taxon>Cryptodira</taxon>
        <taxon>Durocryptodira</taxon>
        <taxon>Testudinoidea</taxon>
        <taxon>Emydidae</taxon>
        <taxon>Terrapene</taxon>
    </lineage>
</organism>
<evidence type="ECO:0000313" key="3">
    <source>
        <dbReference type="Proteomes" id="UP000472274"/>
    </source>
</evidence>
<dbReference type="Proteomes" id="UP000472274">
    <property type="component" value="Unplaced"/>
</dbReference>
<evidence type="ECO:0000256" key="1">
    <source>
        <dbReference type="SAM" id="SignalP"/>
    </source>
</evidence>
<dbReference type="InParanoid" id="A0A674HY06"/>
<sequence>QGGQLVLLSHVLWSQVAQLLAENQTLCKQQAWSQEEKSILQSQVGAQPSKQGPAKFREFLNQCSLLFLVGLAISLLAGEVLDRASSLLEKDTLVLTDWNAFLQAFSDELHHNHSVKAAL</sequence>
<dbReference type="AlphaFoldDB" id="A0A674HY06"/>
<dbReference type="Ensembl" id="ENSTMTT00000000727.1">
    <property type="protein sequence ID" value="ENSTMTP00000000709.1"/>
    <property type="gene ID" value="ENSTMTG00000000606.1"/>
</dbReference>
<feature type="chain" id="PRO_5025575574" evidence="1">
    <location>
        <begin position="22"/>
        <end position="119"/>
    </location>
</feature>
<feature type="signal peptide" evidence="1">
    <location>
        <begin position="1"/>
        <end position="21"/>
    </location>
</feature>
<evidence type="ECO:0000313" key="2">
    <source>
        <dbReference type="Ensembl" id="ENSTMTP00000000709.1"/>
    </source>
</evidence>
<keyword evidence="1" id="KW-0732">Signal</keyword>
<accession>A0A674HY06</accession>
<name>A0A674HY06_9SAUR</name>
<reference evidence="2" key="1">
    <citation type="submission" date="2025-08" db="UniProtKB">
        <authorList>
            <consortium name="Ensembl"/>
        </authorList>
    </citation>
    <scope>IDENTIFICATION</scope>
</reference>
<protein>
    <submittedName>
        <fullName evidence="2">Uncharacterized protein</fullName>
    </submittedName>
</protein>
<keyword evidence="3" id="KW-1185">Reference proteome</keyword>
<proteinExistence type="predicted"/>